<reference evidence="3" key="1">
    <citation type="submission" date="2023-06" db="EMBL/GenBank/DDBJ databases">
        <authorList>
            <person name="Noh H."/>
        </authorList>
    </citation>
    <scope>NUCLEOTIDE SEQUENCE</scope>
    <source>
        <strain evidence="3">DUCC20226</strain>
    </source>
</reference>
<evidence type="ECO:0000313" key="4">
    <source>
        <dbReference type="Proteomes" id="UP001265746"/>
    </source>
</evidence>
<dbReference type="InterPro" id="IPR013218">
    <property type="entry name" value="Dsn1/Mis13"/>
</dbReference>
<organism evidence="3 4">
    <name type="scientific">Phomopsis amygdali</name>
    <name type="common">Fusicoccum amygdali</name>
    <dbReference type="NCBI Taxonomy" id="1214568"/>
    <lineage>
        <taxon>Eukaryota</taxon>
        <taxon>Fungi</taxon>
        <taxon>Dikarya</taxon>
        <taxon>Ascomycota</taxon>
        <taxon>Pezizomycotina</taxon>
        <taxon>Sordariomycetes</taxon>
        <taxon>Sordariomycetidae</taxon>
        <taxon>Diaporthales</taxon>
        <taxon>Diaporthaceae</taxon>
        <taxon>Diaporthe</taxon>
    </lineage>
</organism>
<feature type="region of interest" description="Disordered" evidence="2">
    <location>
        <begin position="1"/>
        <end position="264"/>
    </location>
</feature>
<dbReference type="Proteomes" id="UP001265746">
    <property type="component" value="Unassembled WGS sequence"/>
</dbReference>
<feature type="compositionally biased region" description="Basic residues" evidence="2">
    <location>
        <begin position="128"/>
        <end position="137"/>
    </location>
</feature>
<feature type="compositionally biased region" description="Low complexity" evidence="2">
    <location>
        <begin position="118"/>
        <end position="127"/>
    </location>
</feature>
<dbReference type="PANTHER" id="PTHR14778">
    <property type="entry name" value="KINETOCHORE-ASSOCIATED PROTEIN DSN1 HOMOLOG"/>
    <property type="match status" value="1"/>
</dbReference>
<protein>
    <recommendedName>
        <fullName evidence="5">Kinetochore protein mis13</fullName>
    </recommendedName>
</protein>
<dbReference type="Pfam" id="PF08202">
    <property type="entry name" value="MIS13"/>
    <property type="match status" value="1"/>
</dbReference>
<dbReference type="AlphaFoldDB" id="A0AAD9W905"/>
<proteinExistence type="predicted"/>
<gene>
    <name evidence="3" type="ORF">N8I77_002346</name>
</gene>
<keyword evidence="4" id="KW-1185">Reference proteome</keyword>
<dbReference type="GO" id="GO:0007059">
    <property type="term" value="P:chromosome segregation"/>
    <property type="evidence" value="ECO:0007669"/>
    <property type="project" value="InterPro"/>
</dbReference>
<comment type="caution">
    <text evidence="3">The sequence shown here is derived from an EMBL/GenBank/DDBJ whole genome shotgun (WGS) entry which is preliminary data.</text>
</comment>
<evidence type="ECO:0000313" key="3">
    <source>
        <dbReference type="EMBL" id="KAK2615602.1"/>
    </source>
</evidence>
<sequence length="527" mass="57739">MTTVVRTRHPLEALSMSNQSERRPKSKRLAAAAVYDEQDGDFLFTRGSKRQKTVSSPASPPSPEPKPVAKAAAKKTQGRPRNGTKRVASSPPPPPSNDQELPLRASKRPTRRKLDSSPLVPDKPLVVPKKRLPRRTKSPPVEGIVEEEPEPAPAPASAKRTNGARQASKDDGARKSTRKSTRHSTRKQEAAPEENDSQATPEHVDKSLERDPNAQKIALPFSDTPINARNKDFRKKGAAGAGGGRRSSVGLRGKRASSLIESGHSAIPHREVAASEFFKHIESEGLSEPRRMKQLLTWCGERALSEKPKHGTAGAPAVLGARAIQDALLKDFGSKSEFSDWFSREDEPSAAAAPKKPVVIKPNPINVEHEEKIAALEARIKRLKETRKSWRALQAPLPQVSSLYPEDWDPEKASSPDTSLLDAEEAKMLESLTEPSSSFAHLKSTTRTRLQTVQAGVEFRVDHLADSVHKMNFRVVTAGRQADKVLASSSERLKEREEKERAAVGTKALPTMEVLRSLSRILPENGG</sequence>
<feature type="coiled-coil region" evidence="1">
    <location>
        <begin position="366"/>
        <end position="393"/>
    </location>
</feature>
<name>A0AAD9W905_PHOAM</name>
<dbReference type="EMBL" id="JAUJFL010000001">
    <property type="protein sequence ID" value="KAK2615602.1"/>
    <property type="molecule type" value="Genomic_DNA"/>
</dbReference>
<accession>A0AAD9W905</accession>
<dbReference type="GO" id="GO:0000444">
    <property type="term" value="C:MIS12/MIND type complex"/>
    <property type="evidence" value="ECO:0007669"/>
    <property type="project" value="InterPro"/>
</dbReference>
<feature type="compositionally biased region" description="Basic residues" evidence="2">
    <location>
        <begin position="175"/>
        <end position="185"/>
    </location>
</feature>
<feature type="compositionally biased region" description="Basic and acidic residues" evidence="2">
    <location>
        <begin position="202"/>
        <end position="213"/>
    </location>
</feature>
<evidence type="ECO:0008006" key="5">
    <source>
        <dbReference type="Google" id="ProtNLM"/>
    </source>
</evidence>
<dbReference type="PANTHER" id="PTHR14778:SF2">
    <property type="entry name" value="KINETOCHORE-ASSOCIATED PROTEIN DSN1 HOMOLOG"/>
    <property type="match status" value="1"/>
</dbReference>
<keyword evidence="1" id="KW-0175">Coiled coil</keyword>
<evidence type="ECO:0000256" key="2">
    <source>
        <dbReference type="SAM" id="MobiDB-lite"/>
    </source>
</evidence>
<dbReference type="GO" id="GO:0051301">
    <property type="term" value="P:cell division"/>
    <property type="evidence" value="ECO:0007669"/>
    <property type="project" value="InterPro"/>
</dbReference>
<evidence type="ECO:0000256" key="1">
    <source>
        <dbReference type="SAM" id="Coils"/>
    </source>
</evidence>
<feature type="compositionally biased region" description="Basic residues" evidence="2">
    <location>
        <begin position="72"/>
        <end position="84"/>
    </location>
</feature>